<comment type="caution">
    <text evidence="2">The sequence shown here is derived from an EMBL/GenBank/DDBJ whole genome shotgun (WGS) entry which is preliminary data.</text>
</comment>
<evidence type="ECO:0008006" key="4">
    <source>
        <dbReference type="Google" id="ProtNLM"/>
    </source>
</evidence>
<sequence length="479" mass="52488">MPQKARRGRPQSKQLLGKTEQANALVGLMTTWRDTCGLTGLQVFSALTSEHFADGQVPRKTTYYRMLKGADLSWEFVEALADVCSGSLQEQQAWTASAKVLWDGHLNSPKVVADPTATEVLVLQRQLISSQEELLKVRDLYVATKDALVSADRKVVALTTLVAQLESQVTMLKHHQVELLVQKEPDSAQVGEAKQRLESTDRQRAAATTQLGRAQTERERALTLTTRATVQTAELQEKVMELRAVSGREVSDELTEPLPSLIVAGPAILPAFTITDDVPAVLADITDDLEAAAHHLDEVSEQLGRTDEPVPDVEKTEALEVIDAEVVGSASEVVDSDATSEYVDAPRERLSEPGPAPEPGLAFSANNTRATPEEIMRLADVARHDFRVQEELSGAIRAAAGEFSFPELTRTTELLRRVKDNGFSLGLLQRALWTAARPLPRRQPGHLLRQGRIAGDAELVRRTDPMREPFHNGGAASWS</sequence>
<keyword evidence="3" id="KW-1185">Reference proteome</keyword>
<evidence type="ECO:0000313" key="3">
    <source>
        <dbReference type="Proteomes" id="UP001422759"/>
    </source>
</evidence>
<evidence type="ECO:0000313" key="2">
    <source>
        <dbReference type="EMBL" id="GAA2154162.1"/>
    </source>
</evidence>
<accession>A0ABN3A5A6</accession>
<proteinExistence type="predicted"/>
<organism evidence="2 3">
    <name type="scientific">Kitasatospora kazusensis</name>
    <dbReference type="NCBI Taxonomy" id="407974"/>
    <lineage>
        <taxon>Bacteria</taxon>
        <taxon>Bacillati</taxon>
        <taxon>Actinomycetota</taxon>
        <taxon>Actinomycetes</taxon>
        <taxon>Kitasatosporales</taxon>
        <taxon>Streptomycetaceae</taxon>
        <taxon>Kitasatospora</taxon>
    </lineage>
</organism>
<evidence type="ECO:0000256" key="1">
    <source>
        <dbReference type="SAM" id="MobiDB-lite"/>
    </source>
</evidence>
<reference evidence="2 3" key="1">
    <citation type="journal article" date="2019" name="Int. J. Syst. Evol. Microbiol.">
        <title>The Global Catalogue of Microorganisms (GCM) 10K type strain sequencing project: providing services to taxonomists for standard genome sequencing and annotation.</title>
        <authorList>
            <consortium name="The Broad Institute Genomics Platform"/>
            <consortium name="The Broad Institute Genome Sequencing Center for Infectious Disease"/>
            <person name="Wu L."/>
            <person name="Ma J."/>
        </authorList>
    </citation>
    <scope>NUCLEOTIDE SEQUENCE [LARGE SCALE GENOMIC DNA]</scope>
    <source>
        <strain evidence="2 3">JCM 14560</strain>
    </source>
</reference>
<dbReference type="EMBL" id="BAAANT010000041">
    <property type="protein sequence ID" value="GAA2154162.1"/>
    <property type="molecule type" value="Genomic_DNA"/>
</dbReference>
<name>A0ABN3A5A6_9ACTN</name>
<feature type="region of interest" description="Disordered" evidence="1">
    <location>
        <begin position="333"/>
        <end position="369"/>
    </location>
</feature>
<dbReference type="RefSeq" id="WP_344468465.1">
    <property type="nucleotide sequence ID" value="NZ_BAAANT010000041.1"/>
</dbReference>
<gene>
    <name evidence="2" type="ORF">GCM10009760_52770</name>
</gene>
<protein>
    <recommendedName>
        <fullName evidence="4">Plasmid replication DNA-binding protein KfrA</fullName>
    </recommendedName>
</protein>
<dbReference type="Proteomes" id="UP001422759">
    <property type="component" value="Unassembled WGS sequence"/>
</dbReference>